<dbReference type="GeneID" id="68285629"/>
<evidence type="ECO:0000313" key="3">
    <source>
        <dbReference type="Proteomes" id="UP000825890"/>
    </source>
</evidence>
<organism evidence="2 3">
    <name type="scientific">Cercospora kikuchii</name>
    <dbReference type="NCBI Taxonomy" id="84275"/>
    <lineage>
        <taxon>Eukaryota</taxon>
        <taxon>Fungi</taxon>
        <taxon>Dikarya</taxon>
        <taxon>Ascomycota</taxon>
        <taxon>Pezizomycotina</taxon>
        <taxon>Dothideomycetes</taxon>
        <taxon>Dothideomycetidae</taxon>
        <taxon>Mycosphaerellales</taxon>
        <taxon>Mycosphaerellaceae</taxon>
        <taxon>Cercospora</taxon>
    </lineage>
</organism>
<name>A0A9P3FB83_9PEZI</name>
<feature type="transmembrane region" description="Helical" evidence="1">
    <location>
        <begin position="175"/>
        <end position="198"/>
    </location>
</feature>
<feature type="transmembrane region" description="Helical" evidence="1">
    <location>
        <begin position="35"/>
        <end position="55"/>
    </location>
</feature>
<keyword evidence="3" id="KW-1185">Reference proteome</keyword>
<dbReference type="EMBL" id="BOLY01000001">
    <property type="protein sequence ID" value="GIZ36584.1"/>
    <property type="molecule type" value="Genomic_DNA"/>
</dbReference>
<dbReference type="Proteomes" id="UP000825890">
    <property type="component" value="Unassembled WGS sequence"/>
</dbReference>
<keyword evidence="1" id="KW-0812">Transmembrane</keyword>
<keyword evidence="1" id="KW-0472">Membrane</keyword>
<dbReference type="RefSeq" id="XP_044651071.1">
    <property type="nucleotide sequence ID" value="XM_044795136.1"/>
</dbReference>
<evidence type="ECO:0000313" key="2">
    <source>
        <dbReference type="EMBL" id="GIZ36584.1"/>
    </source>
</evidence>
<dbReference type="AlphaFoldDB" id="A0A9P3FB83"/>
<feature type="transmembrane region" description="Helical" evidence="1">
    <location>
        <begin position="85"/>
        <end position="107"/>
    </location>
</feature>
<comment type="caution">
    <text evidence="2">The sequence shown here is derived from an EMBL/GenBank/DDBJ whole genome shotgun (WGS) entry which is preliminary data.</text>
</comment>
<keyword evidence="1" id="KW-1133">Transmembrane helix</keyword>
<dbReference type="OrthoDB" id="3596006at2759"/>
<protein>
    <submittedName>
        <fullName evidence="2">Uncharacterized protein</fullName>
    </submittedName>
</protein>
<proteinExistence type="predicted"/>
<evidence type="ECO:0000256" key="1">
    <source>
        <dbReference type="SAM" id="Phobius"/>
    </source>
</evidence>
<reference evidence="2 3" key="1">
    <citation type="submission" date="2021-01" db="EMBL/GenBank/DDBJ databases">
        <title>Cercospora kikuchii MAFF 305040 whole genome shotgun sequence.</title>
        <authorList>
            <person name="Kashiwa T."/>
            <person name="Suzuki T."/>
        </authorList>
    </citation>
    <scope>NUCLEOTIDE SEQUENCE [LARGE SCALE GENOMIC DNA]</scope>
    <source>
        <strain evidence="2 3">MAFF 305040</strain>
    </source>
</reference>
<accession>A0A9P3FB83</accession>
<sequence length="246" mass="27440">MAPLMTGLHGSEVRRKKFKPSHMWSDVYYFRRTKFIVYQACTMSLAVCSGVSNVATTRYQDRRDDVEEKNPNISVDVDDLSNIRLVLTVIGGVWGLIFGMAFLFDLWWPERRESKLMSLSWKLSAILGTLAQLGATLATTAVIASGDVDIQGQDQALAERLLAAWPSPNYREDGAAIATIVITWFCLAFMAGSTAVMWKSYSLCEEFGPFANCRRDWTQPIVGMVSNGAGEARFDRHMSELEAESS</sequence>
<gene>
    <name evidence="2" type="ORF">CKM354_000005400</name>
</gene>
<feature type="transmembrane region" description="Helical" evidence="1">
    <location>
        <begin position="119"/>
        <end position="144"/>
    </location>
</feature>